<feature type="region of interest" description="Disordered" evidence="7">
    <location>
        <begin position="110"/>
        <end position="137"/>
    </location>
</feature>
<comment type="similarity">
    <text evidence="2">Belongs to the DAMOX/DASOX family.</text>
</comment>
<dbReference type="InterPro" id="IPR006076">
    <property type="entry name" value="FAD-dep_OxRdtase"/>
</dbReference>
<accession>A0AAE0MXA0</accession>
<evidence type="ECO:0000259" key="8">
    <source>
        <dbReference type="Pfam" id="PF01266"/>
    </source>
</evidence>
<feature type="domain" description="FAD dependent oxidoreductase" evidence="8">
    <location>
        <begin position="55"/>
        <end position="425"/>
    </location>
</feature>
<keyword evidence="4 6" id="KW-0274">FAD</keyword>
<dbReference type="Gene3D" id="3.40.50.720">
    <property type="entry name" value="NAD(P)-binding Rossmann-like Domain"/>
    <property type="match status" value="1"/>
</dbReference>
<dbReference type="Pfam" id="PF01266">
    <property type="entry name" value="DAO"/>
    <property type="match status" value="1"/>
</dbReference>
<evidence type="ECO:0000313" key="9">
    <source>
        <dbReference type="EMBL" id="KAK3354862.1"/>
    </source>
</evidence>
<dbReference type="PANTHER" id="PTHR11530">
    <property type="entry name" value="D-AMINO ACID OXIDASE"/>
    <property type="match status" value="1"/>
</dbReference>
<keyword evidence="5" id="KW-0560">Oxidoreductase</keyword>
<evidence type="ECO:0000313" key="10">
    <source>
        <dbReference type="Proteomes" id="UP001278500"/>
    </source>
</evidence>
<dbReference type="SUPFAM" id="SSF51971">
    <property type="entry name" value="Nucleotide-binding domain"/>
    <property type="match status" value="1"/>
</dbReference>
<dbReference type="GO" id="GO:0005737">
    <property type="term" value="C:cytoplasm"/>
    <property type="evidence" value="ECO:0007669"/>
    <property type="project" value="TreeGrafter"/>
</dbReference>
<evidence type="ECO:0000256" key="2">
    <source>
        <dbReference type="ARBA" id="ARBA00006730"/>
    </source>
</evidence>
<dbReference type="GeneID" id="87859922"/>
<evidence type="ECO:0000256" key="5">
    <source>
        <dbReference type="ARBA" id="ARBA00023002"/>
    </source>
</evidence>
<evidence type="ECO:0000256" key="6">
    <source>
        <dbReference type="PIRSR" id="PIRSR000189-1"/>
    </source>
</evidence>
<dbReference type="GO" id="GO:0003884">
    <property type="term" value="F:D-amino-acid oxidase activity"/>
    <property type="evidence" value="ECO:0007669"/>
    <property type="project" value="InterPro"/>
</dbReference>
<dbReference type="PROSITE" id="PS00677">
    <property type="entry name" value="DAO"/>
    <property type="match status" value="1"/>
</dbReference>
<evidence type="ECO:0000256" key="4">
    <source>
        <dbReference type="ARBA" id="ARBA00022827"/>
    </source>
</evidence>
<evidence type="ECO:0000256" key="7">
    <source>
        <dbReference type="SAM" id="MobiDB-lite"/>
    </source>
</evidence>
<dbReference type="InterPro" id="IPR006181">
    <property type="entry name" value="D-amino_acid_oxidase_CS"/>
</dbReference>
<evidence type="ECO:0000256" key="3">
    <source>
        <dbReference type="ARBA" id="ARBA00022630"/>
    </source>
</evidence>
<feature type="binding site" evidence="6">
    <location>
        <begin position="102"/>
        <end position="103"/>
    </location>
    <ligand>
        <name>FAD</name>
        <dbReference type="ChEBI" id="CHEBI:57692"/>
    </ligand>
</feature>
<keyword evidence="10" id="KW-1185">Reference proteome</keyword>
<dbReference type="PANTHER" id="PTHR11530:SF26">
    <property type="entry name" value="FAD DEPENDENT OXIDOREDUCTASE SUPERFAMILY (AFU_ORTHOLOGUE AFUA_5G13940)"/>
    <property type="match status" value="1"/>
</dbReference>
<dbReference type="AlphaFoldDB" id="A0AAE0MXA0"/>
<organism evidence="9 10">
    <name type="scientific">Neurospora tetraspora</name>
    <dbReference type="NCBI Taxonomy" id="94610"/>
    <lineage>
        <taxon>Eukaryota</taxon>
        <taxon>Fungi</taxon>
        <taxon>Dikarya</taxon>
        <taxon>Ascomycota</taxon>
        <taxon>Pezizomycotina</taxon>
        <taxon>Sordariomycetes</taxon>
        <taxon>Sordariomycetidae</taxon>
        <taxon>Sordariales</taxon>
        <taxon>Sordariaceae</taxon>
        <taxon>Neurospora</taxon>
    </lineage>
</organism>
<feature type="binding site" evidence="6">
    <location>
        <position position="411"/>
    </location>
    <ligand>
        <name>D-dopa</name>
        <dbReference type="ChEBI" id="CHEBI:149689"/>
    </ligand>
</feature>
<dbReference type="Proteomes" id="UP001278500">
    <property type="component" value="Unassembled WGS sequence"/>
</dbReference>
<gene>
    <name evidence="9" type="ORF">B0H65DRAFT_27292</name>
</gene>
<dbReference type="GO" id="GO:0019478">
    <property type="term" value="P:D-amino acid catabolic process"/>
    <property type="evidence" value="ECO:0007669"/>
    <property type="project" value="TreeGrafter"/>
</dbReference>
<dbReference type="RefSeq" id="XP_062686240.1">
    <property type="nucleotide sequence ID" value="XM_062822768.1"/>
</dbReference>
<dbReference type="GO" id="GO:0071949">
    <property type="term" value="F:FAD binding"/>
    <property type="evidence" value="ECO:0007669"/>
    <property type="project" value="InterPro"/>
</dbReference>
<keyword evidence="3" id="KW-0285">Flavoprotein</keyword>
<reference evidence="9" key="2">
    <citation type="submission" date="2023-06" db="EMBL/GenBank/DDBJ databases">
        <authorList>
            <consortium name="Lawrence Berkeley National Laboratory"/>
            <person name="Haridas S."/>
            <person name="Hensen N."/>
            <person name="Bonometti L."/>
            <person name="Westerberg I."/>
            <person name="Brannstrom I.O."/>
            <person name="Guillou S."/>
            <person name="Cros-Aarteil S."/>
            <person name="Calhoun S."/>
            <person name="Kuo A."/>
            <person name="Mondo S."/>
            <person name="Pangilinan J."/>
            <person name="Riley R."/>
            <person name="Labutti K."/>
            <person name="Andreopoulos B."/>
            <person name="Lipzen A."/>
            <person name="Chen C."/>
            <person name="Yanf M."/>
            <person name="Daum C."/>
            <person name="Ng V."/>
            <person name="Clum A."/>
            <person name="Steindorff A."/>
            <person name="Ohm R."/>
            <person name="Martin F."/>
            <person name="Silar P."/>
            <person name="Natvig D."/>
            <person name="Lalanne C."/>
            <person name="Gautier V."/>
            <person name="Ament-Velasquez S.L."/>
            <person name="Kruys A."/>
            <person name="Hutchinson M.I."/>
            <person name="Powell A.J."/>
            <person name="Barry K."/>
            <person name="Miller A.N."/>
            <person name="Grigoriev I.V."/>
            <person name="Debuchy R."/>
            <person name="Gladieux P."/>
            <person name="Thoren M.H."/>
            <person name="Johannesson H."/>
        </authorList>
    </citation>
    <scope>NUCLEOTIDE SEQUENCE</scope>
    <source>
        <strain evidence="9">CBS 560.94</strain>
    </source>
</reference>
<protein>
    <recommendedName>
        <fullName evidence="8">FAD dependent oxidoreductase domain-containing protein</fullName>
    </recommendedName>
</protein>
<dbReference type="EMBL" id="JAUEPP010000001">
    <property type="protein sequence ID" value="KAK3354862.1"/>
    <property type="molecule type" value="Genomic_DNA"/>
</dbReference>
<comment type="cofactor">
    <cofactor evidence="1 6">
        <name>FAD</name>
        <dbReference type="ChEBI" id="CHEBI:57692"/>
    </cofactor>
</comment>
<dbReference type="PIRSF" id="PIRSF000189">
    <property type="entry name" value="D-aa_oxidase"/>
    <property type="match status" value="1"/>
</dbReference>
<reference evidence="9" key="1">
    <citation type="journal article" date="2023" name="Mol. Phylogenet. Evol.">
        <title>Genome-scale phylogeny and comparative genomics of the fungal order Sordariales.</title>
        <authorList>
            <person name="Hensen N."/>
            <person name="Bonometti L."/>
            <person name="Westerberg I."/>
            <person name="Brannstrom I.O."/>
            <person name="Guillou S."/>
            <person name="Cros-Aarteil S."/>
            <person name="Calhoun S."/>
            <person name="Haridas S."/>
            <person name="Kuo A."/>
            <person name="Mondo S."/>
            <person name="Pangilinan J."/>
            <person name="Riley R."/>
            <person name="LaButti K."/>
            <person name="Andreopoulos B."/>
            <person name="Lipzen A."/>
            <person name="Chen C."/>
            <person name="Yan M."/>
            <person name="Daum C."/>
            <person name="Ng V."/>
            <person name="Clum A."/>
            <person name="Steindorff A."/>
            <person name="Ohm R.A."/>
            <person name="Martin F."/>
            <person name="Silar P."/>
            <person name="Natvig D.O."/>
            <person name="Lalanne C."/>
            <person name="Gautier V."/>
            <person name="Ament-Velasquez S.L."/>
            <person name="Kruys A."/>
            <person name="Hutchinson M.I."/>
            <person name="Powell A.J."/>
            <person name="Barry K."/>
            <person name="Miller A.N."/>
            <person name="Grigoriev I.V."/>
            <person name="Debuchy R."/>
            <person name="Gladieux P."/>
            <person name="Hiltunen Thoren M."/>
            <person name="Johannesson H."/>
        </authorList>
    </citation>
    <scope>NUCLEOTIDE SEQUENCE</scope>
    <source>
        <strain evidence="9">CBS 560.94</strain>
    </source>
</reference>
<dbReference type="Gene3D" id="3.30.9.10">
    <property type="entry name" value="D-Amino Acid Oxidase, subunit A, domain 2"/>
    <property type="match status" value="1"/>
</dbReference>
<feature type="binding site" evidence="6">
    <location>
        <position position="252"/>
    </location>
    <ligand>
        <name>FAD</name>
        <dbReference type="ChEBI" id="CHEBI:57692"/>
    </ligand>
</feature>
<proteinExistence type="inferred from homology"/>
<comment type="caution">
    <text evidence="9">The sequence shown here is derived from an EMBL/GenBank/DDBJ whole genome shotgun (WGS) entry which is preliminary data.</text>
</comment>
<sequence length="440" mass="48181">MHLRFPTTTTLFLRPSSTRTSSPLIRSFVHRKSAVYYTTNPQETNSINMSKSKGHVVVIGAGVIGLSSALALLEANYTTTILAKDLPAPFESIDPRAQINFTSPWGGAHNRWVPPFPSPSPSSSSSPPLTPTQQAEHALRAREHALSLSTFHRLKLLQGQGQDQQAGITFLRGIEYLESPGPEYTSLTPQRAASQELGLPGPFRVLESHEFPDEKVKWGCEYDTWCVNPMQYCLFLLGQIIARGGKVFKREVRSVGEVFQLFSDSVQEFGATIPQADAVVNATGIGLGDDELVFPTRGQTCLVQEPCDATVTRQNADGSWTFCVPRGLSGTIIGGTKEPDNWDPKPDLKVRERLLRAFEGTYPKILAEGKTRLTPVRDIVGRRPTRKGGLRLEGEAVDGAGFVMHAYGLGGRGYELSWGVAEGVVEGIKGYLEKERGSRL</sequence>
<evidence type="ECO:0000256" key="1">
    <source>
        <dbReference type="ARBA" id="ARBA00001974"/>
    </source>
</evidence>
<name>A0AAE0MXA0_9PEZI</name>
<dbReference type="SUPFAM" id="SSF54373">
    <property type="entry name" value="FAD-linked reductases, C-terminal domain"/>
    <property type="match status" value="1"/>
</dbReference>
<dbReference type="InterPro" id="IPR023209">
    <property type="entry name" value="DAO"/>
</dbReference>
<feature type="binding site" evidence="6">
    <location>
        <position position="283"/>
    </location>
    <ligand>
        <name>D-serine</name>
        <dbReference type="ChEBI" id="CHEBI:35247"/>
    </ligand>
</feature>
<feature type="binding site" evidence="6">
    <location>
        <position position="383"/>
    </location>
    <ligand>
        <name>D-dopa</name>
        <dbReference type="ChEBI" id="CHEBI:149689"/>
    </ligand>
</feature>